<dbReference type="OrthoDB" id="2657661at2759"/>
<dbReference type="HOGENOM" id="CLU_015091_1_0_1"/>
<gene>
    <name evidence="3" type="ORF">PILCRDRAFT_816011</name>
</gene>
<reference evidence="4" key="2">
    <citation type="submission" date="2015-01" db="EMBL/GenBank/DDBJ databases">
        <title>Evolutionary Origins and Diversification of the Mycorrhizal Mutualists.</title>
        <authorList>
            <consortium name="DOE Joint Genome Institute"/>
            <consortium name="Mycorrhizal Genomics Consortium"/>
            <person name="Kohler A."/>
            <person name="Kuo A."/>
            <person name="Nagy L.G."/>
            <person name="Floudas D."/>
            <person name="Copeland A."/>
            <person name="Barry K.W."/>
            <person name="Cichocki N."/>
            <person name="Veneault-Fourrey C."/>
            <person name="LaButti K."/>
            <person name="Lindquist E.A."/>
            <person name="Lipzen A."/>
            <person name="Lundell T."/>
            <person name="Morin E."/>
            <person name="Murat C."/>
            <person name="Riley R."/>
            <person name="Ohm R."/>
            <person name="Sun H."/>
            <person name="Tunlid A."/>
            <person name="Henrissat B."/>
            <person name="Grigoriev I.V."/>
            <person name="Hibbett D.S."/>
            <person name="Martin F."/>
        </authorList>
    </citation>
    <scope>NUCLEOTIDE SEQUENCE [LARGE SCALE GENOMIC DNA]</scope>
    <source>
        <strain evidence="4">F 1598</strain>
    </source>
</reference>
<feature type="region of interest" description="Disordered" evidence="1">
    <location>
        <begin position="119"/>
        <end position="138"/>
    </location>
</feature>
<feature type="compositionally biased region" description="Polar residues" evidence="1">
    <location>
        <begin position="70"/>
        <end position="82"/>
    </location>
</feature>
<keyword evidence="2" id="KW-0812">Transmembrane</keyword>
<evidence type="ECO:0000256" key="2">
    <source>
        <dbReference type="SAM" id="Phobius"/>
    </source>
</evidence>
<evidence type="ECO:0000256" key="1">
    <source>
        <dbReference type="SAM" id="MobiDB-lite"/>
    </source>
</evidence>
<keyword evidence="2" id="KW-1133">Transmembrane helix</keyword>
<dbReference type="InParanoid" id="A0A0C3FS07"/>
<feature type="compositionally biased region" description="Low complexity" evidence="1">
    <location>
        <begin position="1"/>
        <end position="15"/>
    </location>
</feature>
<evidence type="ECO:0000313" key="3">
    <source>
        <dbReference type="EMBL" id="KIM86765.1"/>
    </source>
</evidence>
<evidence type="ECO:0008006" key="5">
    <source>
        <dbReference type="Google" id="ProtNLM"/>
    </source>
</evidence>
<feature type="transmembrane region" description="Helical" evidence="2">
    <location>
        <begin position="599"/>
        <end position="620"/>
    </location>
</feature>
<keyword evidence="4" id="KW-1185">Reference proteome</keyword>
<dbReference type="STRING" id="765440.A0A0C3FS07"/>
<feature type="transmembrane region" description="Helical" evidence="2">
    <location>
        <begin position="563"/>
        <end position="587"/>
    </location>
</feature>
<dbReference type="EMBL" id="KN832981">
    <property type="protein sequence ID" value="KIM86765.1"/>
    <property type="molecule type" value="Genomic_DNA"/>
</dbReference>
<keyword evidence="2" id="KW-0472">Membrane</keyword>
<protein>
    <recommendedName>
        <fullName evidence="5">WW domain-containing protein</fullName>
    </recommendedName>
</protein>
<feature type="transmembrane region" description="Helical" evidence="2">
    <location>
        <begin position="511"/>
        <end position="534"/>
    </location>
</feature>
<evidence type="ECO:0000313" key="4">
    <source>
        <dbReference type="Proteomes" id="UP000054166"/>
    </source>
</evidence>
<dbReference type="AlphaFoldDB" id="A0A0C3FS07"/>
<name>A0A0C3FS07_PILCF</name>
<sequence>MPHDSMSISTQSASSMDVDNFIRPNLQSPSPGTECRPLPISNDHDGQHKSHPVHSPTPQRGYLLPYAYGSQGSRSSQDTGTLTVEGRNSDATSLRRLDSVTLPLTSAMSLPLSHMWNSSRPESHISQPMKVSRTPTPASVNTAPPDYFSPGCPPPLRTVVPICAASVQRWNRKIVVPTDITYCIVDPLKFKFNDDVLPLGWISYTHPEGARYFFHEEKRIYTDANLYDPEELVIITESANQILTDLNNKAMDDKVTLPTDVELVLEIHAQGTEMVCGYYLVEHSSRCLFWLEAFDAEEICNEIKAVVSLSHLRYEIESQYWTHWELFPNNREITLDLVDELRDIALHAASDTLTSRTSTALWNTEQNQIILNLMDNINLFSGKRRGYSACVVGRMMRNLTHNQFVHLYGQRGARLDRDQSVYSATVKSRSLLVINLSPLLFWAPETHLQALENIWVDHLVDINSWTQFNKKLIAEWKEITIIGIVFLNANVAFLSISSVDGGGNMVENRSVAQIASYISIVTIFGSLAASWVLVRQTQGRQTADDAAKFLGSMTHKTCGLEPLAILYALPYALLMWSTLSFLVAFMYTCFFSSNLATRFLVGGVLIAVGVLVALCTRAGLTNEFNRPQFRCPWRDNNGDSRGVMPAPNSTHCIEPQASIDASDHSIKENKEYEKHQRSWHFMAFIRKLKPEPHIQNNPRGETGV</sequence>
<dbReference type="Proteomes" id="UP000054166">
    <property type="component" value="Unassembled WGS sequence"/>
</dbReference>
<reference evidence="3 4" key="1">
    <citation type="submission" date="2014-04" db="EMBL/GenBank/DDBJ databases">
        <authorList>
            <consortium name="DOE Joint Genome Institute"/>
            <person name="Kuo A."/>
            <person name="Tarkka M."/>
            <person name="Buscot F."/>
            <person name="Kohler A."/>
            <person name="Nagy L.G."/>
            <person name="Floudas D."/>
            <person name="Copeland A."/>
            <person name="Barry K.W."/>
            <person name="Cichocki N."/>
            <person name="Veneault-Fourrey C."/>
            <person name="LaButti K."/>
            <person name="Lindquist E.A."/>
            <person name="Lipzen A."/>
            <person name="Lundell T."/>
            <person name="Morin E."/>
            <person name="Murat C."/>
            <person name="Sun H."/>
            <person name="Tunlid A."/>
            <person name="Henrissat B."/>
            <person name="Grigoriev I.V."/>
            <person name="Hibbett D.S."/>
            <person name="Martin F."/>
            <person name="Nordberg H.P."/>
            <person name="Cantor M.N."/>
            <person name="Hua S.X."/>
        </authorList>
    </citation>
    <scope>NUCLEOTIDE SEQUENCE [LARGE SCALE GENOMIC DNA]</scope>
    <source>
        <strain evidence="3 4">F 1598</strain>
    </source>
</reference>
<proteinExistence type="predicted"/>
<organism evidence="3 4">
    <name type="scientific">Piloderma croceum (strain F 1598)</name>
    <dbReference type="NCBI Taxonomy" id="765440"/>
    <lineage>
        <taxon>Eukaryota</taxon>
        <taxon>Fungi</taxon>
        <taxon>Dikarya</taxon>
        <taxon>Basidiomycota</taxon>
        <taxon>Agaricomycotina</taxon>
        <taxon>Agaricomycetes</taxon>
        <taxon>Agaricomycetidae</taxon>
        <taxon>Atheliales</taxon>
        <taxon>Atheliaceae</taxon>
        <taxon>Piloderma</taxon>
    </lineage>
</organism>
<accession>A0A0C3FS07</accession>
<feature type="region of interest" description="Disordered" evidence="1">
    <location>
        <begin position="1"/>
        <end position="90"/>
    </location>
</feature>